<evidence type="ECO:0008006" key="4">
    <source>
        <dbReference type="Google" id="ProtNLM"/>
    </source>
</evidence>
<comment type="caution">
    <text evidence="2">The sequence shown here is derived from an EMBL/GenBank/DDBJ whole genome shotgun (WGS) entry which is preliminary data.</text>
</comment>
<evidence type="ECO:0000256" key="1">
    <source>
        <dbReference type="SAM" id="Phobius"/>
    </source>
</evidence>
<feature type="transmembrane region" description="Helical" evidence="1">
    <location>
        <begin position="120"/>
        <end position="138"/>
    </location>
</feature>
<dbReference type="Pfam" id="PF03203">
    <property type="entry name" value="MerC"/>
    <property type="match status" value="1"/>
</dbReference>
<dbReference type="EMBL" id="BRYB01004724">
    <property type="protein sequence ID" value="GMI35752.1"/>
    <property type="molecule type" value="Genomic_DNA"/>
</dbReference>
<protein>
    <recommendedName>
        <fullName evidence="4">MerC domain-containing protein</fullName>
    </recommendedName>
</protein>
<keyword evidence="3" id="KW-1185">Reference proteome</keyword>
<name>A0ABQ6MZ20_9STRA</name>
<dbReference type="InterPro" id="IPR004891">
    <property type="entry name" value="Mercury-R_MerC"/>
</dbReference>
<accession>A0ABQ6MZ20</accession>
<organism evidence="2 3">
    <name type="scientific">Tetraparma gracilis</name>
    <dbReference type="NCBI Taxonomy" id="2962635"/>
    <lineage>
        <taxon>Eukaryota</taxon>
        <taxon>Sar</taxon>
        <taxon>Stramenopiles</taxon>
        <taxon>Ochrophyta</taxon>
        <taxon>Bolidophyceae</taxon>
        <taxon>Parmales</taxon>
        <taxon>Triparmaceae</taxon>
        <taxon>Tetraparma</taxon>
    </lineage>
</organism>
<feature type="transmembrane region" description="Helical" evidence="1">
    <location>
        <begin position="51"/>
        <end position="73"/>
    </location>
</feature>
<keyword evidence="1" id="KW-0472">Membrane</keyword>
<dbReference type="Proteomes" id="UP001165060">
    <property type="component" value="Unassembled WGS sequence"/>
</dbReference>
<proteinExistence type="predicted"/>
<feature type="transmembrane region" description="Helical" evidence="1">
    <location>
        <begin position="93"/>
        <end position="113"/>
    </location>
</feature>
<keyword evidence="1" id="KW-1133">Transmembrane helix</keyword>
<feature type="transmembrane region" description="Helical" evidence="1">
    <location>
        <begin position="150"/>
        <end position="174"/>
    </location>
</feature>
<evidence type="ECO:0000313" key="3">
    <source>
        <dbReference type="Proteomes" id="UP001165060"/>
    </source>
</evidence>
<reference evidence="2 3" key="1">
    <citation type="journal article" date="2023" name="Commun. Biol.">
        <title>Genome analysis of Parmales, the sister group of diatoms, reveals the evolutionary specialization of diatoms from phago-mixotrophs to photoautotrophs.</title>
        <authorList>
            <person name="Ban H."/>
            <person name="Sato S."/>
            <person name="Yoshikawa S."/>
            <person name="Yamada K."/>
            <person name="Nakamura Y."/>
            <person name="Ichinomiya M."/>
            <person name="Sato N."/>
            <person name="Blanc-Mathieu R."/>
            <person name="Endo H."/>
            <person name="Kuwata A."/>
            <person name="Ogata H."/>
        </authorList>
    </citation>
    <scope>NUCLEOTIDE SEQUENCE [LARGE SCALE GENOMIC DNA]</scope>
</reference>
<gene>
    <name evidence="2" type="ORF">TeGR_g14150</name>
</gene>
<evidence type="ECO:0000313" key="2">
    <source>
        <dbReference type="EMBL" id="GMI35752.1"/>
    </source>
</evidence>
<keyword evidence="1" id="KW-0812">Transmembrane</keyword>
<sequence>MEFDSSILCQEIAPVLPAGWKLRHSSSNEAGGGEPQAAPGRDSITSRMSSVANFASILCILDCTLLPLLTIALPLLPKTLPFTTTSLEHLGHSLALFFVLPVGGSAASLNYSITKSLPPLLGALSALSLVFLANAPLAELPLLSSLPPSLLHSLHCGGLLHRATNLLGCAVLIFSNRVAHRRVHAMGADCCKEDGARERARGRVLGSGAEDRV</sequence>